<organism evidence="5 6">
    <name type="scientific">Cecembia rubra</name>
    <dbReference type="NCBI Taxonomy" id="1485585"/>
    <lineage>
        <taxon>Bacteria</taxon>
        <taxon>Pseudomonadati</taxon>
        <taxon>Bacteroidota</taxon>
        <taxon>Cytophagia</taxon>
        <taxon>Cytophagales</taxon>
        <taxon>Cyclobacteriaceae</taxon>
        <taxon>Cecembia</taxon>
    </lineage>
</organism>
<dbReference type="PROSITE" id="PS51257">
    <property type="entry name" value="PROKAR_LIPOPROTEIN"/>
    <property type="match status" value="1"/>
</dbReference>
<dbReference type="InterPro" id="IPR013783">
    <property type="entry name" value="Ig-like_fold"/>
</dbReference>
<dbReference type="Gene3D" id="1.50.10.10">
    <property type="match status" value="1"/>
</dbReference>
<keyword evidence="2 5" id="KW-0378">Hydrolase</keyword>
<keyword evidence="3" id="KW-0326">Glycosidase</keyword>
<dbReference type="GO" id="GO:0006487">
    <property type="term" value="P:protein N-linked glycosylation"/>
    <property type="evidence" value="ECO:0007669"/>
    <property type="project" value="TreeGrafter"/>
</dbReference>
<reference evidence="5 6" key="1">
    <citation type="submission" date="2018-03" db="EMBL/GenBank/DDBJ databases">
        <title>Genomic Encyclopedia of Archaeal and Bacterial Type Strains, Phase II (KMG-II): from individual species to whole genera.</title>
        <authorList>
            <person name="Goeker M."/>
        </authorList>
    </citation>
    <scope>NUCLEOTIDE SEQUENCE [LARGE SCALE GENOMIC DNA]</scope>
    <source>
        <strain evidence="5 6">DSM 28057</strain>
    </source>
</reference>
<dbReference type="InterPro" id="IPR012341">
    <property type="entry name" value="6hp_glycosidase-like_sf"/>
</dbReference>
<evidence type="ECO:0000256" key="2">
    <source>
        <dbReference type="ARBA" id="ARBA00022801"/>
    </source>
</evidence>
<dbReference type="Gene3D" id="2.60.40.10">
    <property type="entry name" value="Immunoglobulins"/>
    <property type="match status" value="1"/>
</dbReference>
<dbReference type="Proteomes" id="UP000240708">
    <property type="component" value="Unassembled WGS sequence"/>
</dbReference>
<dbReference type="GO" id="GO:0004573">
    <property type="term" value="F:Glc3Man9GlcNAc2 oligosaccharide glucosidase activity"/>
    <property type="evidence" value="ECO:0007669"/>
    <property type="project" value="InterPro"/>
</dbReference>
<dbReference type="Pfam" id="PF22422">
    <property type="entry name" value="MGH1-like_GH"/>
    <property type="match status" value="1"/>
</dbReference>
<dbReference type="RefSeq" id="WP_106565615.1">
    <property type="nucleotide sequence ID" value="NZ_PYGF01000001.1"/>
</dbReference>
<evidence type="ECO:0000256" key="1">
    <source>
        <dbReference type="ARBA" id="ARBA00010833"/>
    </source>
</evidence>
<dbReference type="InterPro" id="IPR008928">
    <property type="entry name" value="6-hairpin_glycosidase_sf"/>
</dbReference>
<dbReference type="EMBL" id="PYGF01000001">
    <property type="protein sequence ID" value="PSL07540.1"/>
    <property type="molecule type" value="Genomic_DNA"/>
</dbReference>
<sequence length="893" mass="104479">MKLVLFWIFILILASCETKDPEVENSWGSKAAIYTTYAAAMERSEFLIDQGYEFQYDNPDKPLTFYSQKGGSLGLVFRIDGQLVQNINEYFQAPQIHESFPDIVSFSCFPKEGMEVKGTFLIYSSRIAIQEFEFINHGKKAVNMEIIPFVSNSYRAFREVSQPGEQEIAFFHEKYPDSWSLNQKIPYRDSLQNTWFFSEKIEKWGTFSSVSGEAFRPAFEFDLSRNSQHQVYGRAYKNGERLLESGVDCRLLVQSSNDDRFILTENSPIWSNPLPSIDHAGLFRLELGNFPKDFVIKDLSFTYFNLKRQVGDSLKEFSPQPNQRIDFIAKEDISFEYVRGIKSTLSSTGIHISWEKLARAKAYKIYKRTYPGNGNYEFLTEVQNTEYFDESKPKRGYNGYVILPVGDFVGIHSEEVFNFQSSDFTTWLKTNNMLNKQEHHKVIAAVIPFELSSKSSKIIRVGRMINSVERESNNEFDNISRYLTLGFEPIWKFNQDLFSKVPAIPYTDQEMLLLYKSAWNMMRQVMYPPEGRSQHNYYVFSREPTWGWGHGGQVFHESITMLAYAYLDPESAMNSQRVYSQRQYENGYINYRSGSYLDEIIEYNGQLTSSAPWYSWLNWEIFSITQDKEFLKEMYASSKKFYNFYISERDSDGDGLLEWGGHAILESVRDASVAVWDEVGWPSNFESIDLNCMMVMEAKALEKMASVLGLYKEASQWREDYEKRTALINQVFWDEKNGFYYNVNKSDNSFTFNKDNDLKRDEIIGFLPLWAGVADQEKAMRLVQKLTDPDQFWRKNGIPSLSAKDSYYNDKGYWNGPVWVEWNYLIFRGLKDYGYHQEAEELTEKIASIMISQLKRNHNLWEFYSPDEDWAGYHKTYIWAGIINRMLMDKNKK</sequence>
<dbReference type="InterPro" id="IPR054491">
    <property type="entry name" value="MGH1-like_GH"/>
</dbReference>
<evidence type="ECO:0000313" key="5">
    <source>
        <dbReference type="EMBL" id="PSL07540.1"/>
    </source>
</evidence>
<dbReference type="GO" id="GO:0009311">
    <property type="term" value="P:oligosaccharide metabolic process"/>
    <property type="evidence" value="ECO:0007669"/>
    <property type="project" value="InterPro"/>
</dbReference>
<accession>A0A2P8EDJ7</accession>
<evidence type="ECO:0000313" key="6">
    <source>
        <dbReference type="Proteomes" id="UP000240708"/>
    </source>
</evidence>
<dbReference type="PANTHER" id="PTHR10412">
    <property type="entry name" value="MANNOSYL-OLIGOSACCHARIDE GLUCOSIDASE"/>
    <property type="match status" value="1"/>
</dbReference>
<dbReference type="InterPro" id="IPR004888">
    <property type="entry name" value="Glycoside_hydrolase_63"/>
</dbReference>
<comment type="caution">
    <text evidence="5">The sequence shown here is derived from an EMBL/GenBank/DDBJ whole genome shotgun (WGS) entry which is preliminary data.</text>
</comment>
<dbReference type="SUPFAM" id="SSF48208">
    <property type="entry name" value="Six-hairpin glycosidases"/>
    <property type="match status" value="1"/>
</dbReference>
<evidence type="ECO:0000256" key="3">
    <source>
        <dbReference type="ARBA" id="ARBA00023295"/>
    </source>
</evidence>
<dbReference type="AlphaFoldDB" id="A0A2P8EDJ7"/>
<evidence type="ECO:0000259" key="4">
    <source>
        <dbReference type="Pfam" id="PF22422"/>
    </source>
</evidence>
<keyword evidence="6" id="KW-1185">Reference proteome</keyword>
<dbReference type="OrthoDB" id="9781878at2"/>
<gene>
    <name evidence="5" type="ORF">CLV48_101472</name>
</gene>
<dbReference type="PANTHER" id="PTHR10412:SF11">
    <property type="entry name" value="MANNOSYL-OLIGOSACCHARIDE GLUCOSIDASE"/>
    <property type="match status" value="1"/>
</dbReference>
<name>A0A2P8EDJ7_9BACT</name>
<comment type="similarity">
    <text evidence="1">Belongs to the glycosyl hydrolase 63 family.</text>
</comment>
<protein>
    <submittedName>
        <fullName evidence="5">Glycosyl hydrolase family 63</fullName>
    </submittedName>
</protein>
<proteinExistence type="inferred from homology"/>
<feature type="domain" description="Mannosylglycerate hydrolase MGH1-like glycoside hydrolase" evidence="4">
    <location>
        <begin position="563"/>
        <end position="879"/>
    </location>
</feature>